<keyword evidence="3" id="KW-1185">Reference proteome</keyword>
<name>A0A848B604_9FIRM</name>
<dbReference type="AlphaFoldDB" id="A0A848B604"/>
<feature type="region of interest" description="Disordered" evidence="1">
    <location>
        <begin position="1"/>
        <end position="22"/>
    </location>
</feature>
<evidence type="ECO:0000313" key="2">
    <source>
        <dbReference type="EMBL" id="NMD99769.1"/>
    </source>
</evidence>
<gene>
    <name evidence="2" type="ORF">HF878_09940</name>
</gene>
<feature type="compositionally biased region" description="Polar residues" evidence="1">
    <location>
        <begin position="1"/>
        <end position="12"/>
    </location>
</feature>
<evidence type="ECO:0000313" key="3">
    <source>
        <dbReference type="Proteomes" id="UP000543804"/>
    </source>
</evidence>
<sequence length="121" mass="13691">MANGSLFQTQMDTPGKDITPDDSLRHMASSEKGILHQDAFSYANFQERKLQAQRDWLEILSGRAHNAHIVDVRAYRLLCRKIFLISPPISSVASSAQVSRKVSELRLIGRELLKTLLQMIL</sequence>
<organism evidence="2 3">
    <name type="scientific">Selenomonas bovis</name>
    <dbReference type="NCBI Taxonomy" id="416586"/>
    <lineage>
        <taxon>Bacteria</taxon>
        <taxon>Bacillati</taxon>
        <taxon>Bacillota</taxon>
        <taxon>Negativicutes</taxon>
        <taxon>Selenomonadales</taxon>
        <taxon>Selenomonadaceae</taxon>
        <taxon>Selenomonas</taxon>
    </lineage>
</organism>
<accession>A0A848B604</accession>
<evidence type="ECO:0000256" key="1">
    <source>
        <dbReference type="SAM" id="MobiDB-lite"/>
    </source>
</evidence>
<protein>
    <submittedName>
        <fullName evidence="2">Uncharacterized protein</fullName>
    </submittedName>
</protein>
<dbReference type="RefSeq" id="WP_170077984.1">
    <property type="nucleotide sequence ID" value="NZ_JABAFA010000055.1"/>
</dbReference>
<dbReference type="Proteomes" id="UP000543804">
    <property type="component" value="Unassembled WGS sequence"/>
</dbReference>
<comment type="caution">
    <text evidence="2">The sequence shown here is derived from an EMBL/GenBank/DDBJ whole genome shotgun (WGS) entry which is preliminary data.</text>
</comment>
<dbReference type="EMBL" id="JABAFA010000055">
    <property type="protein sequence ID" value="NMD99769.1"/>
    <property type="molecule type" value="Genomic_DNA"/>
</dbReference>
<reference evidence="2 3" key="1">
    <citation type="submission" date="2020-04" db="EMBL/GenBank/DDBJ databases">
        <authorList>
            <person name="Hitch T.C.A."/>
            <person name="Wylensek D."/>
            <person name="Clavel T."/>
        </authorList>
    </citation>
    <scope>NUCLEOTIDE SEQUENCE [LARGE SCALE GENOMIC DNA]</scope>
    <source>
        <strain evidence="2 3">PG-130-P53-12</strain>
    </source>
</reference>
<proteinExistence type="predicted"/>